<evidence type="ECO:0000313" key="2">
    <source>
        <dbReference type="EMBL" id="STZ75911.1"/>
    </source>
</evidence>
<protein>
    <submittedName>
        <fullName evidence="2">Periplasmic protein</fullName>
    </submittedName>
</protein>
<name>A0A378UHD1_BERDE</name>
<dbReference type="AlphaFoldDB" id="A0A378UHD1"/>
<organism evidence="2 3">
    <name type="scientific">Bergeriella denitrificans</name>
    <name type="common">Neisseria denitrificans</name>
    <dbReference type="NCBI Taxonomy" id="494"/>
    <lineage>
        <taxon>Bacteria</taxon>
        <taxon>Pseudomonadati</taxon>
        <taxon>Pseudomonadota</taxon>
        <taxon>Betaproteobacteria</taxon>
        <taxon>Neisseriales</taxon>
        <taxon>Neisseriaceae</taxon>
        <taxon>Bergeriella</taxon>
    </lineage>
</organism>
<dbReference type="InterPro" id="IPR012899">
    <property type="entry name" value="LTXXQ"/>
</dbReference>
<sequence>MPVIAYRPFIYLLSAFSLLAVSALVQAAPHSVLLRDDFYPNCDIRQLNLSQEQQNALRRIRIDYKQAGERAYRKAARVDRTRRQSIVRVLSAENFDQNKARDYVENRYLASMDFAVDELAIQHRFFQLLNNTQRQQWLTNCLR</sequence>
<accession>A0A378UHD1</accession>
<evidence type="ECO:0000256" key="1">
    <source>
        <dbReference type="SAM" id="SignalP"/>
    </source>
</evidence>
<dbReference type="Gene3D" id="1.20.120.1490">
    <property type="match status" value="1"/>
</dbReference>
<keyword evidence="1" id="KW-0732">Signal</keyword>
<dbReference type="EMBL" id="UGQS01000001">
    <property type="protein sequence ID" value="STZ75911.1"/>
    <property type="molecule type" value="Genomic_DNA"/>
</dbReference>
<feature type="signal peptide" evidence="1">
    <location>
        <begin position="1"/>
        <end position="27"/>
    </location>
</feature>
<dbReference type="Proteomes" id="UP000254651">
    <property type="component" value="Unassembled WGS sequence"/>
</dbReference>
<keyword evidence="3" id="KW-1185">Reference proteome</keyword>
<evidence type="ECO:0000313" key="3">
    <source>
        <dbReference type="Proteomes" id="UP000254651"/>
    </source>
</evidence>
<dbReference type="Pfam" id="PF07813">
    <property type="entry name" value="LTXXQ"/>
    <property type="match status" value="1"/>
</dbReference>
<proteinExistence type="predicted"/>
<feature type="chain" id="PRO_5016698833" evidence="1">
    <location>
        <begin position="28"/>
        <end position="143"/>
    </location>
</feature>
<dbReference type="RefSeq" id="WP_115225364.1">
    <property type="nucleotide sequence ID" value="NZ_CP181246.1"/>
</dbReference>
<reference evidence="2 3" key="1">
    <citation type="submission" date="2018-06" db="EMBL/GenBank/DDBJ databases">
        <authorList>
            <consortium name="Pathogen Informatics"/>
            <person name="Doyle S."/>
        </authorList>
    </citation>
    <scope>NUCLEOTIDE SEQUENCE [LARGE SCALE GENOMIC DNA]</scope>
    <source>
        <strain evidence="2 3">NCTC10295</strain>
    </source>
</reference>
<gene>
    <name evidence="2" type="ORF">NCTC10295_00665</name>
</gene>